<evidence type="ECO:0000313" key="3">
    <source>
        <dbReference type="Proteomes" id="UP000050761"/>
    </source>
</evidence>
<organism evidence="3 4">
    <name type="scientific">Heligmosomoides polygyrus</name>
    <name type="common">Parasitic roundworm</name>
    <dbReference type="NCBI Taxonomy" id="6339"/>
    <lineage>
        <taxon>Eukaryota</taxon>
        <taxon>Metazoa</taxon>
        <taxon>Ecdysozoa</taxon>
        <taxon>Nematoda</taxon>
        <taxon>Chromadorea</taxon>
        <taxon>Rhabditida</taxon>
        <taxon>Rhabditina</taxon>
        <taxon>Rhabditomorpha</taxon>
        <taxon>Strongyloidea</taxon>
        <taxon>Heligmosomidae</taxon>
        <taxon>Heligmosomoides</taxon>
    </lineage>
</organism>
<dbReference type="AlphaFoldDB" id="A0A183F7E6"/>
<keyword evidence="3" id="KW-1185">Reference proteome</keyword>
<reference evidence="2 3" key="1">
    <citation type="submission" date="2018-11" db="EMBL/GenBank/DDBJ databases">
        <authorList>
            <consortium name="Pathogen Informatics"/>
        </authorList>
    </citation>
    <scope>NUCLEOTIDE SEQUENCE [LARGE SCALE GENOMIC DNA]</scope>
</reference>
<protein>
    <submittedName>
        <fullName evidence="2 4">Uncharacterized protein</fullName>
    </submittedName>
</protein>
<dbReference type="EMBL" id="UZAH01002773">
    <property type="protein sequence ID" value="VDO22999.1"/>
    <property type="molecule type" value="Genomic_DNA"/>
</dbReference>
<proteinExistence type="predicted"/>
<reference evidence="4" key="2">
    <citation type="submission" date="2019-09" db="UniProtKB">
        <authorList>
            <consortium name="WormBaseParasite"/>
        </authorList>
    </citation>
    <scope>IDENTIFICATION</scope>
</reference>
<dbReference type="WBParaSite" id="HPBE_0000208801-mRNA-1">
    <property type="protein sequence ID" value="HPBE_0000208801-mRNA-1"/>
    <property type="gene ID" value="HPBE_0000208801"/>
</dbReference>
<evidence type="ECO:0000256" key="1">
    <source>
        <dbReference type="SAM" id="MobiDB-lite"/>
    </source>
</evidence>
<dbReference type="OrthoDB" id="771045at2759"/>
<evidence type="ECO:0000313" key="2">
    <source>
        <dbReference type="EMBL" id="VDO22999.1"/>
    </source>
</evidence>
<name>A0A183F7E6_HELPZ</name>
<feature type="region of interest" description="Disordered" evidence="1">
    <location>
        <begin position="94"/>
        <end position="115"/>
    </location>
</feature>
<gene>
    <name evidence="2" type="ORF">HPBE_LOCUS2089</name>
</gene>
<dbReference type="Proteomes" id="UP000050761">
    <property type="component" value="Unassembled WGS sequence"/>
</dbReference>
<accession>A0A3P7TTC6</accession>
<evidence type="ECO:0000313" key="4">
    <source>
        <dbReference type="WBParaSite" id="HPBE_0000208801-mRNA-1"/>
    </source>
</evidence>
<sequence>METKMLRWIAGVARLNHVRNDSIRQRVDIAPTSDKLREARLRYTTTSFALTTTPSTVRKIGMNNEIPGKGSGKAMLARYVALGLKDGWCAPDQEFNRENCHHHTRRADPTTKDRR</sequence>
<accession>A0A183F7E6</accession>